<accession>A0A7J6LWC1</accession>
<dbReference type="PROSITE" id="PS00636">
    <property type="entry name" value="DNAJ_1"/>
    <property type="match status" value="1"/>
</dbReference>
<dbReference type="SUPFAM" id="SSF46565">
    <property type="entry name" value="Chaperone J-domain"/>
    <property type="match status" value="1"/>
</dbReference>
<dbReference type="Proteomes" id="UP000570595">
    <property type="component" value="Unassembled WGS sequence"/>
</dbReference>
<feature type="compositionally biased region" description="Low complexity" evidence="1">
    <location>
        <begin position="531"/>
        <end position="548"/>
    </location>
</feature>
<feature type="compositionally biased region" description="Polar residues" evidence="1">
    <location>
        <begin position="804"/>
        <end position="817"/>
    </location>
</feature>
<sequence length="918" mass="95341">MPPGAPSGVPPNHYRVLGLTSVLCLKYHPDKGGSIDDFHRIQQAYETLSDPRERQRYDRTDLPRAIRQSCPKQQQPTSSRPPSFRAPQAADNLSGAFPQRSGSSSSAAPGPGNADKQSPAFKTTTINDAALTALTVPTLRQIATSLGINMSHCIEKGELISAIKRRVSHGCKPSGSAMAKVGGDITAAKQDSSRFGATASSRIPATPEAHPNTPPHDKGSTSQAEAVAELLSSPGGKCLEECIDLARRKAALEAWLEINRASDPLFNAIQDEIRHLQVLFHGVERSLAGARSRIQRTQMQATINARLVQGKAAAANKDPCLQDLAQSIGRRGATVANAVGSFAAIVKVVDSLSKSLAALARDVKVVQMDSEAPEKKVKAACEKCLKEQVVLAEKVASRISSDGSSNGNKVPIEKVLAAVRKAYEVSSGVMQPQGNSPSSSSNQPPAGSPDGPRVNSTFPDTGKGGVSCTRVPAAGVPPVGASRSAPPAAEGTTNTGVGAEGVDKTAAEKPGSAAMSGDAARSEERRGGGEPRSAAAAAVEGRPAAARGDASRRDAYGEGPADRSVESKEERLGTPLKGTSAFPVGSGGRAVPKEPKGASVMANNKIVGTADPKESKGASVMANNKTVGTAEPKEPKGAPVMANNKAIGTADPKESKGASVMANNKTGAPVMANNKTVGTAEPKDPKGASVMASNKTIGTADPKESKGASVMANNKTVGMAEPKEPKGASVMDNNKTVGMAEPKESKGGPEGRANNEVARTRERRSLLQGKRESTAGSEEKAAKISKHSGRLSGSIDGEGCTGPENRTSNCPRGTNPGTVDGIPKKKKRKQRQSSELVKSRDSVSSDQSSMQRPRKRMRTGDLGTEDGREEASAKSGYRTAGRRGRRFSSPSPMGLSSSSLPTSAALGRCCCTIRSPAR</sequence>
<dbReference type="InterPro" id="IPR036869">
    <property type="entry name" value="J_dom_sf"/>
</dbReference>
<protein>
    <recommendedName>
        <fullName evidence="2">J domain-containing protein</fullName>
    </recommendedName>
</protein>
<feature type="compositionally biased region" description="Basic and acidic residues" evidence="1">
    <location>
        <begin position="49"/>
        <end position="64"/>
    </location>
</feature>
<dbReference type="OrthoDB" id="10250354at2759"/>
<feature type="region of interest" description="Disordered" evidence="1">
    <location>
        <begin position="190"/>
        <end position="226"/>
    </location>
</feature>
<feature type="compositionally biased region" description="Polar residues" evidence="1">
    <location>
        <begin position="70"/>
        <end position="81"/>
    </location>
</feature>
<dbReference type="InterPro" id="IPR001623">
    <property type="entry name" value="DnaJ_domain"/>
</dbReference>
<feature type="compositionally biased region" description="Basic and acidic residues" evidence="1">
    <location>
        <begin position="758"/>
        <end position="782"/>
    </location>
</feature>
<proteinExistence type="predicted"/>
<feature type="region of interest" description="Disordered" evidence="1">
    <location>
        <begin position="46"/>
        <end position="120"/>
    </location>
</feature>
<feature type="region of interest" description="Disordered" evidence="1">
    <location>
        <begin position="627"/>
        <end position="918"/>
    </location>
</feature>
<feature type="region of interest" description="Disordered" evidence="1">
    <location>
        <begin position="428"/>
        <end position="597"/>
    </location>
</feature>
<dbReference type="InterPro" id="IPR018253">
    <property type="entry name" value="DnaJ_domain_CS"/>
</dbReference>
<feature type="compositionally biased region" description="Basic and acidic residues" evidence="1">
    <location>
        <begin position="549"/>
        <end position="572"/>
    </location>
</feature>
<reference evidence="3 4" key="1">
    <citation type="submission" date="2020-04" db="EMBL/GenBank/DDBJ databases">
        <title>Perkinsus olseni comparative genomics.</title>
        <authorList>
            <person name="Bogema D.R."/>
        </authorList>
    </citation>
    <scope>NUCLEOTIDE SEQUENCE [LARGE SCALE GENOMIC DNA]</scope>
    <source>
        <strain evidence="3">ATCC PRA-179</strain>
    </source>
</reference>
<evidence type="ECO:0000259" key="2">
    <source>
        <dbReference type="PROSITE" id="PS50076"/>
    </source>
</evidence>
<gene>
    <name evidence="3" type="ORF">FOZ61_001640</name>
</gene>
<organism evidence="3 4">
    <name type="scientific">Perkinsus olseni</name>
    <name type="common">Perkinsus atlanticus</name>
    <dbReference type="NCBI Taxonomy" id="32597"/>
    <lineage>
        <taxon>Eukaryota</taxon>
        <taxon>Sar</taxon>
        <taxon>Alveolata</taxon>
        <taxon>Perkinsozoa</taxon>
        <taxon>Perkinsea</taxon>
        <taxon>Perkinsida</taxon>
        <taxon>Perkinsidae</taxon>
        <taxon>Perkinsus</taxon>
    </lineage>
</organism>
<evidence type="ECO:0000256" key="1">
    <source>
        <dbReference type="SAM" id="MobiDB-lite"/>
    </source>
</evidence>
<feature type="compositionally biased region" description="Basic and acidic residues" evidence="1">
    <location>
        <begin position="520"/>
        <end position="529"/>
    </location>
</feature>
<dbReference type="AlphaFoldDB" id="A0A7J6LWC1"/>
<feature type="compositionally biased region" description="Low complexity" evidence="1">
    <location>
        <begin position="431"/>
        <end position="449"/>
    </location>
</feature>
<dbReference type="SMART" id="SM00271">
    <property type="entry name" value="DnaJ"/>
    <property type="match status" value="1"/>
</dbReference>
<name>A0A7J6LWC1_PEROL</name>
<evidence type="ECO:0000313" key="4">
    <source>
        <dbReference type="Proteomes" id="UP000570595"/>
    </source>
</evidence>
<dbReference type="Gene3D" id="1.10.287.110">
    <property type="entry name" value="DnaJ domain"/>
    <property type="match status" value="1"/>
</dbReference>
<dbReference type="PROSITE" id="PS50076">
    <property type="entry name" value="DNAJ_2"/>
    <property type="match status" value="1"/>
</dbReference>
<feature type="compositionally biased region" description="Low complexity" evidence="1">
    <location>
        <begin position="888"/>
        <end position="907"/>
    </location>
</feature>
<feature type="compositionally biased region" description="Low complexity" evidence="1">
    <location>
        <begin position="94"/>
        <end position="114"/>
    </location>
</feature>
<evidence type="ECO:0000313" key="3">
    <source>
        <dbReference type="EMBL" id="KAF4663476.1"/>
    </source>
</evidence>
<feature type="compositionally biased region" description="Polar residues" evidence="1">
    <location>
        <begin position="190"/>
        <end position="203"/>
    </location>
</feature>
<dbReference type="EMBL" id="JABAHT010000141">
    <property type="protein sequence ID" value="KAF4663476.1"/>
    <property type="molecule type" value="Genomic_DNA"/>
</dbReference>
<dbReference type="CDD" id="cd06257">
    <property type="entry name" value="DnaJ"/>
    <property type="match status" value="1"/>
</dbReference>
<dbReference type="Pfam" id="PF00226">
    <property type="entry name" value="DnaJ"/>
    <property type="match status" value="1"/>
</dbReference>
<comment type="caution">
    <text evidence="3">The sequence shown here is derived from an EMBL/GenBank/DDBJ whole genome shotgun (WGS) entry which is preliminary data.</text>
</comment>
<feature type="domain" description="J" evidence="2">
    <location>
        <begin position="1"/>
        <end position="61"/>
    </location>
</feature>